<evidence type="ECO:0000259" key="3">
    <source>
        <dbReference type="Pfam" id="PF02834"/>
    </source>
</evidence>
<evidence type="ECO:0000256" key="1">
    <source>
        <dbReference type="ARBA" id="ARBA00022801"/>
    </source>
</evidence>
<feature type="active site" description="Proton donor" evidence="2">
    <location>
        <position position="40"/>
    </location>
</feature>
<protein>
    <recommendedName>
        <fullName evidence="2">RNA 2',3'-cyclic phosphodiesterase</fullName>
        <shortName evidence="2">RNA 2',3'-CPDase</shortName>
        <ecNumber evidence="2">3.1.4.58</ecNumber>
    </recommendedName>
</protein>
<accession>F2LXN8</accession>
<dbReference type="GO" id="GO:0008664">
    <property type="term" value="F:RNA 2',3'-cyclic 3'-phosphodiesterase activity"/>
    <property type="evidence" value="ECO:0007669"/>
    <property type="project" value="UniProtKB-EC"/>
</dbReference>
<keyword evidence="5" id="KW-1185">Reference proteome</keyword>
<proteinExistence type="inferred from homology"/>
<dbReference type="HOGENOM" id="CLU_081251_3_2_7"/>
<dbReference type="InterPro" id="IPR009097">
    <property type="entry name" value="Cyclic_Pdiesterase"/>
</dbReference>
<evidence type="ECO:0000313" key="4">
    <source>
        <dbReference type="EMBL" id="AEA33224.1"/>
    </source>
</evidence>
<dbReference type="eggNOG" id="COG1514">
    <property type="taxonomic scope" value="Bacteria"/>
</dbReference>
<name>F2LXN8_HIPMA</name>
<dbReference type="STRING" id="760142.Hipma_0247"/>
<feature type="domain" description="Phosphoesterase HXTX" evidence="3">
    <location>
        <begin position="97"/>
        <end position="174"/>
    </location>
</feature>
<dbReference type="Pfam" id="PF02834">
    <property type="entry name" value="LigT_PEase"/>
    <property type="match status" value="2"/>
</dbReference>
<dbReference type="AlphaFoldDB" id="F2LXN8"/>
<organism evidence="4 5">
    <name type="scientific">Hippea maritima (strain ATCC 700847 / DSM 10411 / MH2)</name>
    <dbReference type="NCBI Taxonomy" id="760142"/>
    <lineage>
        <taxon>Bacteria</taxon>
        <taxon>Pseudomonadati</taxon>
        <taxon>Campylobacterota</taxon>
        <taxon>Desulfurellia</taxon>
        <taxon>Desulfurellales</taxon>
        <taxon>Hippeaceae</taxon>
        <taxon>Hippea</taxon>
    </lineage>
</organism>
<reference evidence="4 5" key="1">
    <citation type="journal article" date="2011" name="Stand. Genomic Sci.">
        <title>Complete genome sequence of the thermophilic sulfur-reducer Hippea maritima type strain (MH(2)).</title>
        <authorList>
            <person name="Huntemann M."/>
            <person name="Lu M."/>
            <person name="Nolan M."/>
            <person name="Lapidus A."/>
            <person name="Lucas S."/>
            <person name="Hammon N."/>
            <person name="Deshpande S."/>
            <person name="Cheng J.F."/>
            <person name="Tapia R."/>
            <person name="Han C."/>
            <person name="Goodwin L."/>
            <person name="Pitluck S."/>
            <person name="Liolios K."/>
            <person name="Pagani I."/>
            <person name="Ivanova N."/>
            <person name="Ovchinikova G."/>
            <person name="Pati A."/>
            <person name="Chen A."/>
            <person name="Palaniappan K."/>
            <person name="Land M."/>
            <person name="Hauser L."/>
            <person name="Jeffries C.D."/>
            <person name="Detter J.C."/>
            <person name="Brambilla E.M."/>
            <person name="Rohde M."/>
            <person name="Spring S."/>
            <person name="Goker M."/>
            <person name="Woyke T."/>
            <person name="Bristow J."/>
            <person name="Eisen J.A."/>
            <person name="Markowitz V."/>
            <person name="Hugenholtz P."/>
            <person name="Kyrpides N.C."/>
            <person name="Klenk H.P."/>
            <person name="Mavromatis K."/>
        </authorList>
    </citation>
    <scope>NUCLEOTIDE SEQUENCE [LARGE SCALE GENOMIC DNA]</scope>
    <source>
        <strain evidence="5">ATCC 700847 / DSM 10411 / MH2</strain>
    </source>
</reference>
<evidence type="ECO:0000256" key="2">
    <source>
        <dbReference type="HAMAP-Rule" id="MF_01940"/>
    </source>
</evidence>
<dbReference type="Proteomes" id="UP000008139">
    <property type="component" value="Chromosome"/>
</dbReference>
<dbReference type="RefSeq" id="WP_013681268.1">
    <property type="nucleotide sequence ID" value="NC_015318.1"/>
</dbReference>
<dbReference type="HAMAP" id="MF_01940">
    <property type="entry name" value="RNA_CPDase"/>
    <property type="match status" value="1"/>
</dbReference>
<dbReference type="SUPFAM" id="SSF55144">
    <property type="entry name" value="LigT-like"/>
    <property type="match status" value="1"/>
</dbReference>
<dbReference type="InterPro" id="IPR004175">
    <property type="entry name" value="RNA_CPDase"/>
</dbReference>
<feature type="domain" description="Phosphoesterase HXTX" evidence="3">
    <location>
        <begin position="9"/>
        <end position="91"/>
    </location>
</feature>
<dbReference type="OrthoDB" id="9793819at2"/>
<comment type="similarity">
    <text evidence="2">Belongs to the 2H phosphoesterase superfamily. ThpR family.</text>
</comment>
<comment type="function">
    <text evidence="2">Hydrolyzes RNA 2',3'-cyclic phosphodiester to an RNA 2'-phosphomonoester.</text>
</comment>
<sequence length="185" mass="21787">MRLFIAFDIPDAIKEVVWELEKGLSKLTDRVRFTPKENMHLTVKFMGEQPDFALIKIKELLSSEVNKHACFKIRFDKAGVFKDIQHPNVLWLGEENPEFERIAATLNKELEIFRRPDNKPFCHLTIGRVKYIKADDLLEAIKFCRDFLKNNELSFMVDTLYLYESKLFKSGAVYRKIEKFHLKGV</sequence>
<dbReference type="EC" id="3.1.4.58" evidence="2"/>
<dbReference type="EMBL" id="CP002606">
    <property type="protein sequence ID" value="AEA33224.1"/>
    <property type="molecule type" value="Genomic_DNA"/>
</dbReference>
<feature type="short sequence motif" description="HXTX 1" evidence="2">
    <location>
        <begin position="40"/>
        <end position="43"/>
    </location>
</feature>
<feature type="short sequence motif" description="HXTX 2" evidence="2">
    <location>
        <begin position="123"/>
        <end position="126"/>
    </location>
</feature>
<comment type="catalytic activity">
    <reaction evidence="2">
        <text>a 3'-end 2',3'-cyclophospho-ribonucleotide-RNA + H2O = a 3'-end 2'-phospho-ribonucleotide-RNA + H(+)</text>
        <dbReference type="Rhea" id="RHEA:11828"/>
        <dbReference type="Rhea" id="RHEA-COMP:10464"/>
        <dbReference type="Rhea" id="RHEA-COMP:17353"/>
        <dbReference type="ChEBI" id="CHEBI:15377"/>
        <dbReference type="ChEBI" id="CHEBI:15378"/>
        <dbReference type="ChEBI" id="CHEBI:83064"/>
        <dbReference type="ChEBI" id="CHEBI:173113"/>
        <dbReference type="EC" id="3.1.4.58"/>
    </reaction>
</comment>
<dbReference type="NCBIfam" id="TIGR02258">
    <property type="entry name" value="2_5_ligase"/>
    <property type="match status" value="1"/>
</dbReference>
<dbReference type="InterPro" id="IPR014051">
    <property type="entry name" value="Phosphoesterase_HXTX"/>
</dbReference>
<feature type="active site" description="Proton acceptor" evidence="2">
    <location>
        <position position="123"/>
    </location>
</feature>
<dbReference type="Gene3D" id="3.90.1140.10">
    <property type="entry name" value="Cyclic phosphodiesterase"/>
    <property type="match status" value="1"/>
</dbReference>
<keyword evidence="4" id="KW-0436">Ligase</keyword>
<dbReference type="PANTHER" id="PTHR35561">
    <property type="entry name" value="RNA 2',3'-CYCLIC PHOSPHODIESTERASE"/>
    <property type="match status" value="1"/>
</dbReference>
<dbReference type="InParanoid" id="F2LXN8"/>
<dbReference type="GO" id="GO:0004113">
    <property type="term" value="F:2',3'-cyclic-nucleotide 3'-phosphodiesterase activity"/>
    <property type="evidence" value="ECO:0007669"/>
    <property type="project" value="InterPro"/>
</dbReference>
<dbReference type="KEGG" id="hmr:Hipma_0247"/>
<reference evidence="5" key="2">
    <citation type="submission" date="2011-03" db="EMBL/GenBank/DDBJ databases">
        <title>The complete genome of Hippea maritima DSM 10411.</title>
        <authorList>
            <consortium name="US DOE Joint Genome Institute (JGI-PGF)"/>
            <person name="Lucas S."/>
            <person name="Copeland A."/>
            <person name="Lapidus A."/>
            <person name="Bruce D."/>
            <person name="Goodwin L."/>
            <person name="Pitluck S."/>
            <person name="Peters L."/>
            <person name="Kyrpides N."/>
            <person name="Mavromatis K."/>
            <person name="Pagani I."/>
            <person name="Ivanova N."/>
            <person name="Mikhailova N."/>
            <person name="Lu M."/>
            <person name="Detter J.C."/>
            <person name="Tapia R."/>
            <person name="Han C."/>
            <person name="Land M."/>
            <person name="Hauser L."/>
            <person name="Markowitz V."/>
            <person name="Cheng J.-F."/>
            <person name="Hugenholtz P."/>
            <person name="Woyke T."/>
            <person name="Wu D."/>
            <person name="Spring S."/>
            <person name="Schroeder M."/>
            <person name="Brambilla E."/>
            <person name="Klenk H.-P."/>
            <person name="Eisen J.A."/>
        </authorList>
    </citation>
    <scope>NUCLEOTIDE SEQUENCE [LARGE SCALE GENOMIC DNA]</scope>
    <source>
        <strain evidence="5">ATCC 700847 / DSM 10411 / MH2</strain>
    </source>
</reference>
<gene>
    <name evidence="4" type="ordered locus">Hipma_0247</name>
</gene>
<evidence type="ECO:0000313" key="5">
    <source>
        <dbReference type="Proteomes" id="UP000008139"/>
    </source>
</evidence>
<dbReference type="GO" id="GO:0016874">
    <property type="term" value="F:ligase activity"/>
    <property type="evidence" value="ECO:0007669"/>
    <property type="project" value="UniProtKB-KW"/>
</dbReference>
<keyword evidence="1 2" id="KW-0378">Hydrolase</keyword>
<dbReference type="PANTHER" id="PTHR35561:SF1">
    <property type="entry name" value="RNA 2',3'-CYCLIC PHOSPHODIESTERASE"/>
    <property type="match status" value="1"/>
</dbReference>